<feature type="compositionally biased region" description="Low complexity" evidence="5">
    <location>
        <begin position="59"/>
        <end position="69"/>
    </location>
</feature>
<feature type="region of interest" description="Disordered" evidence="5">
    <location>
        <begin position="1"/>
        <end position="72"/>
    </location>
</feature>
<dbReference type="KEGG" id="rba:RB4945"/>
<feature type="transmembrane region" description="Helical" evidence="6">
    <location>
        <begin position="411"/>
        <end position="433"/>
    </location>
</feature>
<dbReference type="PATRIC" id="fig|243090.15.peg.2355"/>
<accession>Q7UGY5</accession>
<feature type="transmembrane region" description="Helical" evidence="6">
    <location>
        <begin position="247"/>
        <end position="265"/>
    </location>
</feature>
<dbReference type="GO" id="GO:0005886">
    <property type="term" value="C:plasma membrane"/>
    <property type="evidence" value="ECO:0000318"/>
    <property type="project" value="GO_Central"/>
</dbReference>
<dbReference type="AlphaFoldDB" id="Q7UGY5"/>
<feature type="transmembrane region" description="Helical" evidence="6">
    <location>
        <begin position="170"/>
        <end position="190"/>
    </location>
</feature>
<protein>
    <recommendedName>
        <fullName evidence="7">O-antigen ligase-related domain-containing protein</fullName>
    </recommendedName>
</protein>
<dbReference type="InterPro" id="IPR007016">
    <property type="entry name" value="O-antigen_ligase-rel_domated"/>
</dbReference>
<feature type="transmembrane region" description="Helical" evidence="6">
    <location>
        <begin position="197"/>
        <end position="219"/>
    </location>
</feature>
<feature type="transmembrane region" description="Helical" evidence="6">
    <location>
        <begin position="111"/>
        <end position="133"/>
    </location>
</feature>
<dbReference type="InParanoid" id="Q7UGY5"/>
<feature type="compositionally biased region" description="Low complexity" evidence="5">
    <location>
        <begin position="12"/>
        <end position="22"/>
    </location>
</feature>
<dbReference type="Proteomes" id="UP000001025">
    <property type="component" value="Chromosome"/>
</dbReference>
<proteinExistence type="predicted"/>
<evidence type="ECO:0000256" key="3">
    <source>
        <dbReference type="ARBA" id="ARBA00022989"/>
    </source>
</evidence>
<keyword evidence="2 6" id="KW-0812">Transmembrane</keyword>
<dbReference type="InterPro" id="IPR051533">
    <property type="entry name" value="WaaL-like"/>
</dbReference>
<feature type="transmembrane region" description="Helical" evidence="6">
    <location>
        <begin position="73"/>
        <end position="91"/>
    </location>
</feature>
<evidence type="ECO:0000256" key="6">
    <source>
        <dbReference type="SAM" id="Phobius"/>
    </source>
</evidence>
<organism evidence="8 9">
    <name type="scientific">Rhodopirellula baltica (strain DSM 10527 / NCIMB 13988 / SH1)</name>
    <dbReference type="NCBI Taxonomy" id="243090"/>
    <lineage>
        <taxon>Bacteria</taxon>
        <taxon>Pseudomonadati</taxon>
        <taxon>Planctomycetota</taxon>
        <taxon>Planctomycetia</taxon>
        <taxon>Pirellulales</taxon>
        <taxon>Pirellulaceae</taxon>
        <taxon>Rhodopirellula</taxon>
    </lineage>
</organism>
<evidence type="ECO:0000259" key="7">
    <source>
        <dbReference type="Pfam" id="PF04932"/>
    </source>
</evidence>
<feature type="transmembrane region" description="Helical" evidence="6">
    <location>
        <begin position="140"/>
        <end position="164"/>
    </location>
</feature>
<dbReference type="PANTHER" id="PTHR37422">
    <property type="entry name" value="TEICHURONIC ACID BIOSYNTHESIS PROTEIN TUAE"/>
    <property type="match status" value="1"/>
</dbReference>
<dbReference type="EnsemblBacteria" id="CAD78194">
    <property type="protein sequence ID" value="CAD78194"/>
    <property type="gene ID" value="RB4945"/>
</dbReference>
<keyword evidence="4 6" id="KW-0472">Membrane</keyword>
<dbReference type="HOGENOM" id="CLU_594296_0_0_0"/>
<dbReference type="GO" id="GO:0000271">
    <property type="term" value="P:polysaccharide biosynthetic process"/>
    <property type="evidence" value="ECO:0000318"/>
    <property type="project" value="GO_Central"/>
</dbReference>
<dbReference type="STRING" id="243090.RB4945"/>
<feature type="transmembrane region" description="Helical" evidence="6">
    <location>
        <begin position="470"/>
        <end position="486"/>
    </location>
</feature>
<dbReference type="EMBL" id="BX294141">
    <property type="protein sequence ID" value="CAD78194.1"/>
    <property type="molecule type" value="Genomic_DNA"/>
</dbReference>
<dbReference type="PANTHER" id="PTHR37422:SF13">
    <property type="entry name" value="LIPOPOLYSACCHARIDE BIOSYNTHESIS PROTEIN PA4999-RELATED"/>
    <property type="match status" value="1"/>
</dbReference>
<evidence type="ECO:0000313" key="8">
    <source>
        <dbReference type="EMBL" id="CAD78194.1"/>
    </source>
</evidence>
<feature type="transmembrane region" description="Helical" evidence="6">
    <location>
        <begin position="277"/>
        <end position="296"/>
    </location>
</feature>
<evidence type="ECO:0000313" key="9">
    <source>
        <dbReference type="Proteomes" id="UP000001025"/>
    </source>
</evidence>
<sequence length="490" mass="50738">MVHATSIVGLMSSSPSQPKFSSTDPSVPDAVVVSHDATEADAFSDDNDQDGDRDRIGESEPPSSSVAESGSGGGGLVTTIVFAVVMLAMFINPIEPKTSAEFDRATSSLNVLTLAKLALAAAATGLGGIAVLLSPRTRQLLGSLPGIGLLTLGGLFCVTSLFAIESNAMISRASAMIFVGYLLFTAMALATLGPRKLLAAIVAGTSMYMLVTWGLFVLVPEMGTFEEFISATETVRRMGGTGHPNNIAKTAIAIVLVGVAMYLGRTDTLVSVGVRGPWQRLVLIAIMILAAATVVATLSRTAMLAGIAAGGILLIDRLYGRGGLALGILGIASAASLVLAISLFTGEGPFSESAVSAVTKSGDVEELTSLTGRTTIWEEAIGFIVKRPLTGYGMDSAASVMSREATGTHNLLLHVTFSAGVVACSVMVLMLGWSLVFGATSSYEWIRTVLTYVLVSGLVEDTIIESFPTTLTVLWMAALLAPALAGRPKP</sequence>
<keyword evidence="3 6" id="KW-1133">Transmembrane helix</keyword>
<dbReference type="GO" id="GO:0016757">
    <property type="term" value="F:glycosyltransferase activity"/>
    <property type="evidence" value="ECO:0000318"/>
    <property type="project" value="GO_Central"/>
</dbReference>
<evidence type="ECO:0000256" key="2">
    <source>
        <dbReference type="ARBA" id="ARBA00022692"/>
    </source>
</evidence>
<dbReference type="Pfam" id="PF04932">
    <property type="entry name" value="Wzy_C"/>
    <property type="match status" value="1"/>
</dbReference>
<reference evidence="8 9" key="1">
    <citation type="journal article" date="2003" name="Proc. Natl. Acad. Sci. U.S.A.">
        <title>Complete genome sequence of the marine planctomycete Pirellula sp. strain 1.</title>
        <authorList>
            <person name="Gloeckner F.O."/>
            <person name="Kube M."/>
            <person name="Bauer M."/>
            <person name="Teeling H."/>
            <person name="Lombardot T."/>
            <person name="Ludwig W."/>
            <person name="Gade D."/>
            <person name="Beck A."/>
            <person name="Borzym K."/>
            <person name="Heitmann K."/>
            <person name="Rabus R."/>
            <person name="Schlesner H."/>
            <person name="Amann R."/>
            <person name="Reinhardt R."/>
        </authorList>
    </citation>
    <scope>NUCLEOTIDE SEQUENCE [LARGE SCALE GENOMIC DNA]</scope>
    <source>
        <strain evidence="9">DSM 10527 / NCIMB 13988 / SH1</strain>
    </source>
</reference>
<name>Q7UGY5_RHOBA</name>
<feature type="domain" description="O-antigen ligase-related" evidence="7">
    <location>
        <begin position="286"/>
        <end position="424"/>
    </location>
</feature>
<comment type="subcellular location">
    <subcellularLocation>
        <location evidence="1">Membrane</location>
        <topology evidence="1">Multi-pass membrane protein</topology>
    </subcellularLocation>
</comment>
<gene>
    <name evidence="8" type="ordered locus">RB4945</name>
</gene>
<dbReference type="OrthoDB" id="234872at2"/>
<evidence type="ECO:0000256" key="4">
    <source>
        <dbReference type="ARBA" id="ARBA00023136"/>
    </source>
</evidence>
<feature type="transmembrane region" description="Helical" evidence="6">
    <location>
        <begin position="326"/>
        <end position="345"/>
    </location>
</feature>
<dbReference type="eggNOG" id="COG3307">
    <property type="taxonomic scope" value="Bacteria"/>
</dbReference>
<evidence type="ECO:0000256" key="1">
    <source>
        <dbReference type="ARBA" id="ARBA00004141"/>
    </source>
</evidence>
<evidence type="ECO:0000256" key="5">
    <source>
        <dbReference type="SAM" id="MobiDB-lite"/>
    </source>
</evidence>
<keyword evidence="9" id="KW-1185">Reference proteome</keyword>